<feature type="transmembrane region" description="Helical" evidence="1">
    <location>
        <begin position="87"/>
        <end position="108"/>
    </location>
</feature>
<dbReference type="AlphaFoldDB" id="A0A1T4KIK9"/>
<dbReference type="eggNOG" id="COG1266">
    <property type="taxonomic scope" value="Bacteria"/>
</dbReference>
<keyword evidence="1" id="KW-0472">Membrane</keyword>
<dbReference type="InterPro" id="IPR052710">
    <property type="entry name" value="CAAX_protease"/>
</dbReference>
<feature type="transmembrane region" description="Helical" evidence="1">
    <location>
        <begin position="157"/>
        <end position="178"/>
    </location>
</feature>
<feature type="transmembrane region" description="Helical" evidence="1">
    <location>
        <begin position="247"/>
        <end position="267"/>
    </location>
</feature>
<evidence type="ECO:0000313" key="3">
    <source>
        <dbReference type="EMBL" id="SJZ42216.1"/>
    </source>
</evidence>
<organism evidence="3 4">
    <name type="scientific">Segatella oulorum</name>
    <dbReference type="NCBI Taxonomy" id="28136"/>
    <lineage>
        <taxon>Bacteria</taxon>
        <taxon>Pseudomonadati</taxon>
        <taxon>Bacteroidota</taxon>
        <taxon>Bacteroidia</taxon>
        <taxon>Bacteroidales</taxon>
        <taxon>Prevotellaceae</taxon>
        <taxon>Segatella</taxon>
    </lineage>
</organism>
<reference evidence="3 4" key="1">
    <citation type="submission" date="2017-02" db="EMBL/GenBank/DDBJ databases">
        <authorList>
            <person name="Peterson S.W."/>
        </authorList>
    </citation>
    <scope>NUCLEOTIDE SEQUENCE [LARGE SCALE GENOMIC DNA]</scope>
    <source>
        <strain evidence="3 4">ATCC 43324</strain>
    </source>
</reference>
<dbReference type="EMBL" id="FUXK01000001">
    <property type="protein sequence ID" value="SJZ42216.1"/>
    <property type="molecule type" value="Genomic_DNA"/>
</dbReference>
<feature type="transmembrane region" description="Helical" evidence="1">
    <location>
        <begin position="12"/>
        <end position="36"/>
    </location>
</feature>
<feature type="transmembrane region" description="Helical" evidence="1">
    <location>
        <begin position="56"/>
        <end position="75"/>
    </location>
</feature>
<feature type="domain" description="CAAX prenyl protease 2/Lysostaphin resistance protein A-like" evidence="2">
    <location>
        <begin position="132"/>
        <end position="219"/>
    </location>
</feature>
<evidence type="ECO:0000259" key="2">
    <source>
        <dbReference type="Pfam" id="PF02517"/>
    </source>
</evidence>
<feature type="transmembrane region" description="Helical" evidence="1">
    <location>
        <begin position="128"/>
        <end position="145"/>
    </location>
</feature>
<dbReference type="PANTHER" id="PTHR36435:SF1">
    <property type="entry name" value="CAAX AMINO TERMINAL PROTEASE FAMILY PROTEIN"/>
    <property type="match status" value="1"/>
</dbReference>
<dbReference type="GO" id="GO:0004175">
    <property type="term" value="F:endopeptidase activity"/>
    <property type="evidence" value="ECO:0007669"/>
    <property type="project" value="UniProtKB-ARBA"/>
</dbReference>
<dbReference type="InterPro" id="IPR003675">
    <property type="entry name" value="Rce1/LyrA-like_dom"/>
</dbReference>
<dbReference type="Proteomes" id="UP000190065">
    <property type="component" value="Unassembled WGS sequence"/>
</dbReference>
<proteinExistence type="predicted"/>
<feature type="transmembrane region" description="Helical" evidence="1">
    <location>
        <begin position="184"/>
        <end position="202"/>
    </location>
</feature>
<accession>A0A1T4KIK9</accession>
<name>A0A1T4KIK9_9BACT</name>
<dbReference type="RefSeq" id="WP_025069739.1">
    <property type="nucleotide sequence ID" value="NZ_FUXK01000001.1"/>
</dbReference>
<keyword evidence="1" id="KW-1133">Transmembrane helix</keyword>
<dbReference type="STRING" id="28136.SAMN02745202_00069"/>
<protein>
    <recommendedName>
        <fullName evidence="2">CAAX prenyl protease 2/Lysostaphin resistance protein A-like domain-containing protein</fullName>
    </recommendedName>
</protein>
<keyword evidence="1" id="KW-0812">Transmembrane</keyword>
<dbReference type="PANTHER" id="PTHR36435">
    <property type="entry name" value="SLR1288 PROTEIN"/>
    <property type="match status" value="1"/>
</dbReference>
<gene>
    <name evidence="3" type="ORF">SAMN02745202_00069</name>
</gene>
<dbReference type="GO" id="GO:0080120">
    <property type="term" value="P:CAAX-box protein maturation"/>
    <property type="evidence" value="ECO:0007669"/>
    <property type="project" value="UniProtKB-ARBA"/>
</dbReference>
<evidence type="ECO:0000256" key="1">
    <source>
        <dbReference type="SAM" id="Phobius"/>
    </source>
</evidence>
<dbReference type="Pfam" id="PF02517">
    <property type="entry name" value="Rce1-like"/>
    <property type="match status" value="1"/>
</dbReference>
<sequence length="277" mass="30998">MNPYKKLVLDIALYIVLFVAIQLVITIVLAIGFLLYKGLPFTQIQTLMATDLTLTIAANIVGSALLAVLFCWRKWTPVSRHYVQSRPWGVLFWVLCIALGAIIPAMAFENLLPFELPISLQVMLTRMMHHPLGYVAIGIFAPLAEEIVFRGAILRRLLAVGSAANPWIAITISALLFGLIHLNFAQGVHAFLMGLLLGWLYVRTRSIIPGIAFHWVNNSVVYLLAHLMPGYENASLRELANGSTTTMLLYIFFSLCILIPSLLQVYNRTRQKPRPAR</sequence>
<feature type="transmembrane region" description="Helical" evidence="1">
    <location>
        <begin position="207"/>
        <end position="227"/>
    </location>
</feature>
<evidence type="ECO:0000313" key="4">
    <source>
        <dbReference type="Proteomes" id="UP000190065"/>
    </source>
</evidence>